<reference evidence="2 3" key="1">
    <citation type="journal article" date="2019" name="Int. J. Syst. Evol. Microbiol.">
        <title>The Global Catalogue of Microorganisms (GCM) 10K type strain sequencing project: providing services to taxonomists for standard genome sequencing and annotation.</title>
        <authorList>
            <consortium name="The Broad Institute Genomics Platform"/>
            <consortium name="The Broad Institute Genome Sequencing Center for Infectious Disease"/>
            <person name="Wu L."/>
            <person name="Ma J."/>
        </authorList>
    </citation>
    <scope>NUCLEOTIDE SEQUENCE [LARGE SCALE GENOMIC DNA]</scope>
    <source>
        <strain evidence="2 3">JCM 8201</strain>
    </source>
</reference>
<accession>A0ABN3TV11</accession>
<name>A0ABN3TV11_9ACTN</name>
<dbReference type="InterPro" id="IPR001387">
    <property type="entry name" value="Cro/C1-type_HTH"/>
</dbReference>
<sequence length="283" mass="31869">MTTRGRSPVMQRRRLAAELHRLRSASGRTLDEVATHLECSPAKISRIENNQVAVRIQDARELLDLYQVDADRREELLRMVREARAKGWWSGYADVLSEGDETLLSLEEEAVAIRVYDNGVITGLLQTEEYARSYFGTWTDLPLEVVDRRVALTMERQRILHRPEPPRLTVVLDEAVLRRPVGSPEVMRAQLGRLLEAAAHPAVTVRVLPFSAGPHQAMGFPFRIYEFSGDDPAVVHTELLDRGHPIEAAEEVGRYHAAFTQAEAKSLSPTDSRALLKDLEAMT</sequence>
<dbReference type="Pfam" id="PF13560">
    <property type="entry name" value="HTH_31"/>
    <property type="match status" value="1"/>
</dbReference>
<dbReference type="Gene3D" id="1.10.260.40">
    <property type="entry name" value="lambda repressor-like DNA-binding domains"/>
    <property type="match status" value="1"/>
</dbReference>
<dbReference type="CDD" id="cd00093">
    <property type="entry name" value="HTH_XRE"/>
    <property type="match status" value="1"/>
</dbReference>
<organism evidence="2 3">
    <name type="scientific">Actinocorallia aurantiaca</name>
    <dbReference type="NCBI Taxonomy" id="46204"/>
    <lineage>
        <taxon>Bacteria</taxon>
        <taxon>Bacillati</taxon>
        <taxon>Actinomycetota</taxon>
        <taxon>Actinomycetes</taxon>
        <taxon>Streptosporangiales</taxon>
        <taxon>Thermomonosporaceae</taxon>
        <taxon>Actinocorallia</taxon>
    </lineage>
</organism>
<dbReference type="InterPro" id="IPR043917">
    <property type="entry name" value="DUF5753"/>
</dbReference>
<gene>
    <name evidence="2" type="ORF">GCM10010439_04220</name>
</gene>
<protein>
    <submittedName>
        <fullName evidence="2">Helix-turn-helix transcriptional regulator</fullName>
    </submittedName>
</protein>
<evidence type="ECO:0000313" key="2">
    <source>
        <dbReference type="EMBL" id="GAA2719193.1"/>
    </source>
</evidence>
<dbReference type="InterPro" id="IPR010982">
    <property type="entry name" value="Lambda_DNA-bd_dom_sf"/>
</dbReference>
<dbReference type="PROSITE" id="PS50943">
    <property type="entry name" value="HTH_CROC1"/>
    <property type="match status" value="1"/>
</dbReference>
<keyword evidence="3" id="KW-1185">Reference proteome</keyword>
<dbReference type="RefSeq" id="WP_344448353.1">
    <property type="nucleotide sequence ID" value="NZ_BAAATZ010000002.1"/>
</dbReference>
<feature type="domain" description="HTH cro/C1-type" evidence="1">
    <location>
        <begin position="19"/>
        <end position="73"/>
    </location>
</feature>
<comment type="caution">
    <text evidence="2">The sequence shown here is derived from an EMBL/GenBank/DDBJ whole genome shotgun (WGS) entry which is preliminary data.</text>
</comment>
<dbReference type="SUPFAM" id="SSF47413">
    <property type="entry name" value="lambda repressor-like DNA-binding domains"/>
    <property type="match status" value="1"/>
</dbReference>
<evidence type="ECO:0000313" key="3">
    <source>
        <dbReference type="Proteomes" id="UP001501842"/>
    </source>
</evidence>
<dbReference type="EMBL" id="BAAATZ010000002">
    <property type="protein sequence ID" value="GAA2719193.1"/>
    <property type="molecule type" value="Genomic_DNA"/>
</dbReference>
<evidence type="ECO:0000259" key="1">
    <source>
        <dbReference type="PROSITE" id="PS50943"/>
    </source>
</evidence>
<dbReference type="Proteomes" id="UP001501842">
    <property type="component" value="Unassembled WGS sequence"/>
</dbReference>
<dbReference type="Pfam" id="PF19054">
    <property type="entry name" value="DUF5753"/>
    <property type="match status" value="1"/>
</dbReference>
<proteinExistence type="predicted"/>
<dbReference type="SMART" id="SM00530">
    <property type="entry name" value="HTH_XRE"/>
    <property type="match status" value="1"/>
</dbReference>